<organism evidence="2 3">
    <name type="scientific">Nitrospira lenta</name>
    <dbReference type="NCBI Taxonomy" id="1436998"/>
    <lineage>
        <taxon>Bacteria</taxon>
        <taxon>Pseudomonadati</taxon>
        <taxon>Nitrospirota</taxon>
        <taxon>Nitrospiria</taxon>
        <taxon>Nitrospirales</taxon>
        <taxon>Nitrospiraceae</taxon>
        <taxon>Nitrospira</taxon>
    </lineage>
</organism>
<proteinExistence type="predicted"/>
<reference evidence="3" key="1">
    <citation type="submission" date="2018-04" db="EMBL/GenBank/DDBJ databases">
        <authorList>
            <person name="Lucker S."/>
            <person name="Sakoula D."/>
        </authorList>
    </citation>
    <scope>NUCLEOTIDE SEQUENCE [LARGE SCALE GENOMIC DNA]</scope>
</reference>
<dbReference type="AlphaFoldDB" id="A0A330LBE2"/>
<evidence type="ECO:0000313" key="3">
    <source>
        <dbReference type="Proteomes" id="UP000248168"/>
    </source>
</evidence>
<feature type="region of interest" description="Disordered" evidence="1">
    <location>
        <begin position="26"/>
        <end position="53"/>
    </location>
</feature>
<dbReference type="Proteomes" id="UP000248168">
    <property type="component" value="Unassembled WGS sequence"/>
</dbReference>
<dbReference type="EMBL" id="OUNR01000019">
    <property type="protein sequence ID" value="SPP66237.1"/>
    <property type="molecule type" value="Genomic_DNA"/>
</dbReference>
<gene>
    <name evidence="2" type="ORF">NITLEN_60040</name>
</gene>
<name>A0A330LBE2_9BACT</name>
<evidence type="ECO:0000313" key="2">
    <source>
        <dbReference type="EMBL" id="SPP66237.1"/>
    </source>
</evidence>
<protein>
    <submittedName>
        <fullName evidence="2">Uncharacterized protein</fullName>
    </submittedName>
</protein>
<evidence type="ECO:0000256" key="1">
    <source>
        <dbReference type="SAM" id="MobiDB-lite"/>
    </source>
</evidence>
<dbReference type="InParanoid" id="A0A330LBE2"/>
<feature type="compositionally biased region" description="Polar residues" evidence="1">
    <location>
        <begin position="26"/>
        <end position="36"/>
    </location>
</feature>
<sequence length="53" mass="5751">MRPVWPVVTDGPFGARAWTVRKPARTVSQQISQPRLSAQPGLGATDSLKSFSL</sequence>
<accession>A0A330LBE2</accession>
<keyword evidence="3" id="KW-1185">Reference proteome</keyword>
<dbReference type="RefSeq" id="WP_181416897.1">
    <property type="nucleotide sequence ID" value="NZ_OUNR01000019.1"/>
</dbReference>